<dbReference type="Gene3D" id="3.30.1150.10">
    <property type="match status" value="1"/>
</dbReference>
<dbReference type="Proteomes" id="UP000287176">
    <property type="component" value="Unassembled WGS sequence"/>
</dbReference>
<gene>
    <name evidence="2" type="ORF">DSY94_03375</name>
</gene>
<organism evidence="2 3">
    <name type="scientific">SAR324 cluster bacterium</name>
    <dbReference type="NCBI Taxonomy" id="2024889"/>
    <lineage>
        <taxon>Bacteria</taxon>
        <taxon>Deltaproteobacteria</taxon>
        <taxon>SAR324 cluster</taxon>
    </lineage>
</organism>
<reference evidence="2 3" key="1">
    <citation type="submission" date="2018-06" db="EMBL/GenBank/DDBJ databases">
        <title>Combined omics and stable isotope probing to characterize newly discovered Mariana Back-Arc vent microbial communities.</title>
        <authorList>
            <person name="Trembath-Reichert E."/>
            <person name="Huber J.A."/>
        </authorList>
    </citation>
    <scope>NUCLEOTIDE SEQUENCE [LARGE SCALE GENOMIC DNA]</scope>
    <source>
        <strain evidence="2">MAG 24</strain>
    </source>
</reference>
<sequence length="425" mass="47710">MNFFQKLYKFVVFPGISAGIRTSARNLNGMEKFFIFHDQGTFSFIFAASVLLHIVLVIITMAISELWVQELPPIRAKIEVRFAKIPSEPAPIEKPEPVLKKIENEWLPKLSNLVPKKPVLEKPVLKDTLKKLTLSKPEITQPEAPRLKMSEPQLAPSVPTAKLNKISAPKKPLLLPVDSLEKSPLIPSLPKLSKDPVPLSPLKSKKSKLNPSQLVLPKISLEDITPKKINAPKIINTPKKLNKPKIKNSQKISKPLYLPVRELPETMQSALQKVPSIPQVQPSDKLGTNLREIFPDKIKFDEPLPDLGIPEQADEEKLKEIPDTVNLQRKKLAQLAGEEYNLHIRTRIIPKLGSYSSELYVRIRLKIIPTGKIIDYEIITKSGFSAFDKAAELAVRNALLDPLPNALAENPPYIVTIRIVPQSKK</sequence>
<evidence type="ECO:0008006" key="4">
    <source>
        <dbReference type="Google" id="ProtNLM"/>
    </source>
</evidence>
<name>A0A432GQ43_9DELT</name>
<dbReference type="SUPFAM" id="SSF74653">
    <property type="entry name" value="TolA/TonB C-terminal domain"/>
    <property type="match status" value="1"/>
</dbReference>
<dbReference type="AlphaFoldDB" id="A0A432GQ43"/>
<feature type="transmembrane region" description="Helical" evidence="1">
    <location>
        <begin position="44"/>
        <end position="68"/>
    </location>
</feature>
<keyword evidence="1" id="KW-1133">Transmembrane helix</keyword>
<keyword evidence="1" id="KW-0812">Transmembrane</keyword>
<dbReference type="Pfam" id="PF13103">
    <property type="entry name" value="TonB_2"/>
    <property type="match status" value="1"/>
</dbReference>
<protein>
    <recommendedName>
        <fullName evidence="4">TonB C-terminal domain-containing protein</fullName>
    </recommendedName>
</protein>
<proteinExistence type="predicted"/>
<evidence type="ECO:0000313" key="3">
    <source>
        <dbReference type="Proteomes" id="UP000287176"/>
    </source>
</evidence>
<accession>A0A432GQ43</accession>
<comment type="caution">
    <text evidence="2">The sequence shown here is derived from an EMBL/GenBank/DDBJ whole genome shotgun (WGS) entry which is preliminary data.</text>
</comment>
<keyword evidence="1" id="KW-0472">Membrane</keyword>
<evidence type="ECO:0000256" key="1">
    <source>
        <dbReference type="SAM" id="Phobius"/>
    </source>
</evidence>
<dbReference type="EMBL" id="QNZI01000088">
    <property type="protein sequence ID" value="RTZ85661.1"/>
    <property type="molecule type" value="Genomic_DNA"/>
</dbReference>
<evidence type="ECO:0000313" key="2">
    <source>
        <dbReference type="EMBL" id="RTZ85661.1"/>
    </source>
</evidence>